<dbReference type="KEGG" id="hyh:D3Y59_13590"/>
<sequence>MLAQHVGRLLLNLQRSHQASLSYEQWLTEVHLGPRLRRPAQPLFMASPAQEGQYCYSIGAGPIGSTFRPEQVRFSYVASRGM</sequence>
<organism evidence="1 2">
    <name type="scientific">Hymenobacter oligotrophus</name>
    <dbReference type="NCBI Taxonomy" id="2319843"/>
    <lineage>
        <taxon>Bacteria</taxon>
        <taxon>Pseudomonadati</taxon>
        <taxon>Bacteroidota</taxon>
        <taxon>Cytophagia</taxon>
        <taxon>Cytophagales</taxon>
        <taxon>Hymenobacteraceae</taxon>
        <taxon>Hymenobacter</taxon>
    </lineage>
</organism>
<proteinExistence type="predicted"/>
<reference evidence="1 2" key="1">
    <citation type="submission" date="2018-09" db="EMBL/GenBank/DDBJ databases">
        <title>Hymenobacter medium sp. nov., isolated from R2A medium.</title>
        <authorList>
            <person name="Yingchao G."/>
        </authorList>
    </citation>
    <scope>NUCLEOTIDE SEQUENCE [LARGE SCALE GENOMIC DNA]</scope>
    <source>
        <strain evidence="2">sh-6</strain>
    </source>
</reference>
<keyword evidence="2" id="KW-1185">Reference proteome</keyword>
<gene>
    <name evidence="1" type="ORF">D3Y59_13590</name>
</gene>
<accession>A0A3B7R3K3</accession>
<name>A0A3B7R3K3_9BACT</name>
<protein>
    <submittedName>
        <fullName evidence="1">Uncharacterized protein</fullName>
    </submittedName>
</protein>
<evidence type="ECO:0000313" key="2">
    <source>
        <dbReference type="Proteomes" id="UP000262802"/>
    </source>
</evidence>
<dbReference type="AlphaFoldDB" id="A0A3B7R3K3"/>
<dbReference type="Proteomes" id="UP000262802">
    <property type="component" value="Chromosome"/>
</dbReference>
<evidence type="ECO:0000313" key="1">
    <source>
        <dbReference type="EMBL" id="AYA37983.1"/>
    </source>
</evidence>
<dbReference type="EMBL" id="CP032317">
    <property type="protein sequence ID" value="AYA37983.1"/>
    <property type="molecule type" value="Genomic_DNA"/>
</dbReference>
<dbReference type="OrthoDB" id="883558at2"/>